<comment type="cofactor">
    <cofactor evidence="2">
        <name>Zn(2+)</name>
        <dbReference type="ChEBI" id="CHEBI:29105"/>
    </cofactor>
</comment>
<dbReference type="PROSITE" id="PS00893">
    <property type="entry name" value="NUDIX_BOX"/>
    <property type="match status" value="1"/>
</dbReference>
<feature type="domain" description="Nudix hydrolase" evidence="10">
    <location>
        <begin position="153"/>
        <end position="277"/>
    </location>
</feature>
<dbReference type="InterPro" id="IPR020084">
    <property type="entry name" value="NUDIX_hydrolase_CS"/>
</dbReference>
<dbReference type="EMBL" id="RBWV01000013">
    <property type="protein sequence ID" value="RKS72515.1"/>
    <property type="molecule type" value="Genomic_DNA"/>
</dbReference>
<dbReference type="Gene3D" id="3.90.79.20">
    <property type="match status" value="1"/>
</dbReference>
<dbReference type="Pfam" id="PF09297">
    <property type="entry name" value="Zn_ribbon_NUD"/>
    <property type="match status" value="1"/>
</dbReference>
<evidence type="ECO:0000259" key="10">
    <source>
        <dbReference type="PROSITE" id="PS51462"/>
    </source>
</evidence>
<dbReference type="CDD" id="cd03429">
    <property type="entry name" value="NUDIX_NADH_pyrophosphatase_Nudt13"/>
    <property type="match status" value="1"/>
</dbReference>
<dbReference type="GO" id="GO:0005829">
    <property type="term" value="C:cytosol"/>
    <property type="evidence" value="ECO:0007669"/>
    <property type="project" value="TreeGrafter"/>
</dbReference>
<dbReference type="InterPro" id="IPR000086">
    <property type="entry name" value="NUDIX_hydrolase_dom"/>
</dbReference>
<dbReference type="Proteomes" id="UP000281955">
    <property type="component" value="Unassembled WGS sequence"/>
</dbReference>
<dbReference type="Pfam" id="PF00293">
    <property type="entry name" value="NUDIX"/>
    <property type="match status" value="1"/>
</dbReference>
<evidence type="ECO:0000256" key="1">
    <source>
        <dbReference type="ARBA" id="ARBA00001946"/>
    </source>
</evidence>
<evidence type="ECO:0000256" key="9">
    <source>
        <dbReference type="ARBA" id="ARBA00023679"/>
    </source>
</evidence>
<dbReference type="InterPro" id="IPR015797">
    <property type="entry name" value="NUDIX_hydrolase-like_dom_sf"/>
</dbReference>
<evidence type="ECO:0000256" key="4">
    <source>
        <dbReference type="ARBA" id="ARBA00012381"/>
    </source>
</evidence>
<gene>
    <name evidence="11" type="ORF">CLV35_2760</name>
</gene>
<keyword evidence="12" id="KW-1185">Reference proteome</keyword>
<dbReference type="PANTHER" id="PTHR42904">
    <property type="entry name" value="NUDIX HYDROLASE, NUDC SUBFAMILY"/>
    <property type="match status" value="1"/>
</dbReference>
<dbReference type="InterPro" id="IPR050241">
    <property type="entry name" value="NAD-cap_RNA_hydrolase_NudC"/>
</dbReference>
<dbReference type="InParanoid" id="A0A420XML1"/>
<organism evidence="11 12">
    <name type="scientific">Motilibacter peucedani</name>
    <dbReference type="NCBI Taxonomy" id="598650"/>
    <lineage>
        <taxon>Bacteria</taxon>
        <taxon>Bacillati</taxon>
        <taxon>Actinomycetota</taxon>
        <taxon>Actinomycetes</taxon>
        <taxon>Motilibacterales</taxon>
        <taxon>Motilibacteraceae</taxon>
        <taxon>Motilibacter</taxon>
    </lineage>
</organism>
<comment type="similarity">
    <text evidence="3">Belongs to the Nudix hydrolase family. NudC subfamily.</text>
</comment>
<keyword evidence="6" id="KW-0378">Hydrolase</keyword>
<keyword evidence="8" id="KW-0520">NAD</keyword>
<dbReference type="Gene3D" id="3.90.79.10">
    <property type="entry name" value="Nucleoside Triphosphate Pyrophosphohydrolase"/>
    <property type="match status" value="1"/>
</dbReference>
<evidence type="ECO:0000256" key="3">
    <source>
        <dbReference type="ARBA" id="ARBA00009595"/>
    </source>
</evidence>
<keyword evidence="7" id="KW-0460">Magnesium</keyword>
<evidence type="ECO:0000313" key="11">
    <source>
        <dbReference type="EMBL" id="RKS72515.1"/>
    </source>
</evidence>
<dbReference type="GO" id="GO:0035529">
    <property type="term" value="F:NADH pyrophosphatase activity"/>
    <property type="evidence" value="ECO:0007669"/>
    <property type="project" value="TreeGrafter"/>
</dbReference>
<evidence type="ECO:0000256" key="2">
    <source>
        <dbReference type="ARBA" id="ARBA00001947"/>
    </source>
</evidence>
<comment type="catalytic activity">
    <reaction evidence="9">
        <text>a 5'-end NAD(+)-phospho-ribonucleoside in mRNA + H2O = a 5'-end phospho-adenosine-phospho-ribonucleoside in mRNA + beta-nicotinamide D-ribonucleotide + 2 H(+)</text>
        <dbReference type="Rhea" id="RHEA:60876"/>
        <dbReference type="Rhea" id="RHEA-COMP:15698"/>
        <dbReference type="Rhea" id="RHEA-COMP:15719"/>
        <dbReference type="ChEBI" id="CHEBI:14649"/>
        <dbReference type="ChEBI" id="CHEBI:15377"/>
        <dbReference type="ChEBI" id="CHEBI:15378"/>
        <dbReference type="ChEBI" id="CHEBI:144029"/>
        <dbReference type="ChEBI" id="CHEBI:144051"/>
    </reaction>
    <physiologicalReaction direction="left-to-right" evidence="9">
        <dbReference type="Rhea" id="RHEA:60877"/>
    </physiologicalReaction>
</comment>
<keyword evidence="5" id="KW-0479">Metal-binding</keyword>
<dbReference type="EC" id="3.6.1.22" evidence="4"/>
<dbReference type="PROSITE" id="PS51462">
    <property type="entry name" value="NUDIX"/>
    <property type="match status" value="1"/>
</dbReference>
<dbReference type="SUPFAM" id="SSF55811">
    <property type="entry name" value="Nudix"/>
    <property type="match status" value="1"/>
</dbReference>
<evidence type="ECO:0000256" key="8">
    <source>
        <dbReference type="ARBA" id="ARBA00023027"/>
    </source>
</evidence>
<evidence type="ECO:0000256" key="6">
    <source>
        <dbReference type="ARBA" id="ARBA00022801"/>
    </source>
</evidence>
<dbReference type="PANTHER" id="PTHR42904:SF6">
    <property type="entry name" value="NAD-CAPPED RNA HYDROLASE NUDT12"/>
    <property type="match status" value="1"/>
</dbReference>
<dbReference type="GO" id="GO:0046872">
    <property type="term" value="F:metal ion binding"/>
    <property type="evidence" value="ECO:0007669"/>
    <property type="project" value="UniProtKB-KW"/>
</dbReference>
<reference evidence="11 12" key="1">
    <citation type="submission" date="2018-10" db="EMBL/GenBank/DDBJ databases">
        <title>Genomic Encyclopedia of Archaeal and Bacterial Type Strains, Phase II (KMG-II): from individual species to whole genera.</title>
        <authorList>
            <person name="Goeker M."/>
        </authorList>
    </citation>
    <scope>NUCLEOTIDE SEQUENCE [LARGE SCALE GENOMIC DNA]</scope>
    <source>
        <strain evidence="11 12">RP-AC37</strain>
    </source>
</reference>
<evidence type="ECO:0000256" key="5">
    <source>
        <dbReference type="ARBA" id="ARBA00022723"/>
    </source>
</evidence>
<dbReference type="GO" id="GO:0006742">
    <property type="term" value="P:NADP+ catabolic process"/>
    <property type="evidence" value="ECO:0007669"/>
    <property type="project" value="TreeGrafter"/>
</dbReference>
<evidence type="ECO:0000256" key="7">
    <source>
        <dbReference type="ARBA" id="ARBA00022842"/>
    </source>
</evidence>
<comment type="cofactor">
    <cofactor evidence="1">
        <name>Mg(2+)</name>
        <dbReference type="ChEBI" id="CHEBI:18420"/>
    </cofactor>
</comment>
<dbReference type="FunCoup" id="A0A420XML1">
    <property type="interactions" value="65"/>
</dbReference>
<dbReference type="InterPro" id="IPR015376">
    <property type="entry name" value="Znr_NADH_PPase"/>
</dbReference>
<comment type="caution">
    <text evidence="11">The sequence shown here is derived from an EMBL/GenBank/DDBJ whole genome shotgun (WGS) entry which is preliminary data.</text>
</comment>
<dbReference type="RefSeq" id="WP_121194053.1">
    <property type="nucleotide sequence ID" value="NZ_RBWV01000013.1"/>
</dbReference>
<dbReference type="GO" id="GO:0019677">
    <property type="term" value="P:NAD+ catabolic process"/>
    <property type="evidence" value="ECO:0007669"/>
    <property type="project" value="TreeGrafter"/>
</dbReference>
<evidence type="ECO:0000313" key="12">
    <source>
        <dbReference type="Proteomes" id="UP000281955"/>
    </source>
</evidence>
<name>A0A420XML1_9ACTN</name>
<dbReference type="NCBIfam" id="NF001299">
    <property type="entry name" value="PRK00241.1"/>
    <property type="match status" value="1"/>
</dbReference>
<dbReference type="InterPro" id="IPR049734">
    <property type="entry name" value="NudC-like_C"/>
</dbReference>
<dbReference type="AlphaFoldDB" id="A0A420XML1"/>
<accession>A0A420XML1</accession>
<proteinExistence type="inferred from homology"/>
<sequence length="297" mass="32382">MSLGELALSRSGIDRAAELRTRPEELELRWKDPGSRVLRVYPGGRFVVHDDALVLESALDAPPERRVFLGLDPEDTAYFALLPVGEHAPEGAVTLREVGTLLAARDVGLAVNAVALANWHATHTHCPRCGAATEVTDGGHVRHCPVDGTQHYPRTDSAVIMAIVDADDRLLLGRQASWPEGRFSTLAGFVEPGESLEQAVRREVAEEVGVTVGEVTYLGSQAWPFPASLMLGFTGRALTTELRADEVEIAQARWVSREEFGRETAAGTLRLPPAVSIARRLIEHWYGAELPAEGTWR</sequence>
<protein>
    <recommendedName>
        <fullName evidence="4">NAD(+) diphosphatase</fullName>
        <ecNumber evidence="4">3.6.1.22</ecNumber>
    </recommendedName>
</protein>
<dbReference type="OrthoDB" id="9791656at2"/>